<reference evidence="1" key="1">
    <citation type="submission" date="2020-05" db="EMBL/GenBank/DDBJ databases">
        <authorList>
            <person name="Chiriac C."/>
            <person name="Salcher M."/>
            <person name="Ghai R."/>
            <person name="Kavagutti S V."/>
        </authorList>
    </citation>
    <scope>NUCLEOTIDE SEQUENCE</scope>
</reference>
<evidence type="ECO:0000313" key="1">
    <source>
        <dbReference type="EMBL" id="CAB5225773.1"/>
    </source>
</evidence>
<organism evidence="1">
    <name type="scientific">uncultured Caudovirales phage</name>
    <dbReference type="NCBI Taxonomy" id="2100421"/>
    <lineage>
        <taxon>Viruses</taxon>
        <taxon>Duplodnaviria</taxon>
        <taxon>Heunggongvirae</taxon>
        <taxon>Uroviricota</taxon>
        <taxon>Caudoviricetes</taxon>
        <taxon>Peduoviridae</taxon>
        <taxon>Maltschvirus</taxon>
        <taxon>Maltschvirus maltsch</taxon>
    </lineage>
</organism>
<feature type="non-terminal residue" evidence="1">
    <location>
        <position position="337"/>
    </location>
</feature>
<gene>
    <name evidence="1" type="ORF">UFOVP754_1</name>
</gene>
<name>A0A6J7X7X9_9CAUD</name>
<protein>
    <submittedName>
        <fullName evidence="1">Uncharacterized protein</fullName>
    </submittedName>
</protein>
<sequence length="337" mass="37354">MALYNYLGNSQANNANLPFAAYDPKGMRFEFEQSDNAFTYSSVTNVGGKARLVIALASPQWPSIGSRFTVTGTYSGVYRVLDTDEATYVTIDAPFATTGTGTGKAILGGWIWAVDVSDTSLGTYSRLAAFKIRPRQDGKFTVDITAFIQSVFGRMSGENYDSATSEWKGFHKFFKIIDQTGANINTGLSLVFRACDWRFISSPILPETPERFIFFCDAKTLYRSVTGIIDWVLTYNHTTQETYLLSAVQVDELVVSNLVDNVIDYTPCSSFPAYQIAWLNRAGFIQSYIFTGTPIEKRESDDEIIAVDGAGVEYMTGIMPENYDTVEMSTGKISSQQ</sequence>
<accession>A0A6J7X7X9</accession>
<dbReference type="EMBL" id="LR798349">
    <property type="protein sequence ID" value="CAB5225773.1"/>
    <property type="molecule type" value="Genomic_DNA"/>
</dbReference>
<proteinExistence type="predicted"/>